<dbReference type="KEGG" id="dog:HP555_01300"/>
<evidence type="ECO:0000313" key="9">
    <source>
        <dbReference type="EMBL" id="QQG64590.1"/>
    </source>
</evidence>
<gene>
    <name evidence="9" type="ORF">HP555_01300</name>
</gene>
<evidence type="ECO:0000256" key="4">
    <source>
        <dbReference type="ARBA" id="ARBA00022827"/>
    </source>
</evidence>
<comment type="cofactor">
    <cofactor evidence="1">
        <name>FAD</name>
        <dbReference type="ChEBI" id="CHEBI:57692"/>
    </cofactor>
</comment>
<dbReference type="PRINTS" id="PR00411">
    <property type="entry name" value="PNDRDTASEI"/>
</dbReference>
<dbReference type="PRINTS" id="PR00368">
    <property type="entry name" value="FADPNR"/>
</dbReference>
<accession>A0A7T5VB16</accession>
<dbReference type="Pfam" id="PF02852">
    <property type="entry name" value="Pyr_redox_dim"/>
    <property type="match status" value="1"/>
</dbReference>
<feature type="domain" description="Pyridine nucleotide-disulphide oxidoreductase dimerisation" evidence="7">
    <location>
        <begin position="328"/>
        <end position="429"/>
    </location>
</feature>
<organism evidence="9 10">
    <name type="scientific">Desulfobulbus oligotrophicus</name>
    <dbReference type="NCBI Taxonomy" id="1909699"/>
    <lineage>
        <taxon>Bacteria</taxon>
        <taxon>Pseudomonadati</taxon>
        <taxon>Thermodesulfobacteriota</taxon>
        <taxon>Desulfobulbia</taxon>
        <taxon>Desulfobulbales</taxon>
        <taxon>Desulfobulbaceae</taxon>
        <taxon>Desulfobulbus</taxon>
    </lineage>
</organism>
<reference evidence="9 10" key="1">
    <citation type="submission" date="2020-05" db="EMBL/GenBank/DDBJ databases">
        <title>Complete genome of Desulfobulbus oligotrophicus.</title>
        <authorList>
            <person name="Podar M."/>
        </authorList>
    </citation>
    <scope>NUCLEOTIDE SEQUENCE [LARGE SCALE GENOMIC DNA]</scope>
    <source>
        <strain evidence="9 10">Prop6</strain>
    </source>
</reference>
<dbReference type="PANTHER" id="PTHR43429:SF1">
    <property type="entry name" value="NAD(P)H SULFUR OXIDOREDUCTASE (COA-DEPENDENT)"/>
    <property type="match status" value="1"/>
</dbReference>
<dbReference type="InterPro" id="IPR036188">
    <property type="entry name" value="FAD/NAD-bd_sf"/>
</dbReference>
<evidence type="ECO:0000256" key="1">
    <source>
        <dbReference type="ARBA" id="ARBA00001974"/>
    </source>
</evidence>
<comment type="similarity">
    <text evidence="2">Belongs to the class-III pyridine nucleotide-disulfide oxidoreductase family.</text>
</comment>
<dbReference type="AlphaFoldDB" id="A0A7T5VB16"/>
<dbReference type="RefSeq" id="WP_199263422.1">
    <property type="nucleotide sequence ID" value="NZ_CP054140.1"/>
</dbReference>
<evidence type="ECO:0000256" key="5">
    <source>
        <dbReference type="ARBA" id="ARBA00023002"/>
    </source>
</evidence>
<proteinExistence type="inferred from homology"/>
<dbReference type="SUPFAM" id="SSF51905">
    <property type="entry name" value="FAD/NAD(P)-binding domain"/>
    <property type="match status" value="2"/>
</dbReference>
<dbReference type="InterPro" id="IPR023753">
    <property type="entry name" value="FAD/NAD-binding_dom"/>
</dbReference>
<evidence type="ECO:0000259" key="8">
    <source>
        <dbReference type="Pfam" id="PF07992"/>
    </source>
</evidence>
<keyword evidence="5" id="KW-0560">Oxidoreductase</keyword>
<dbReference type="InterPro" id="IPR050260">
    <property type="entry name" value="FAD-bd_OxRdtase"/>
</dbReference>
<keyword evidence="4" id="KW-0274">FAD</keyword>
<dbReference type="EMBL" id="CP054140">
    <property type="protein sequence ID" value="QQG64590.1"/>
    <property type="molecule type" value="Genomic_DNA"/>
</dbReference>
<dbReference type="InterPro" id="IPR004099">
    <property type="entry name" value="Pyr_nucl-diS_OxRdtase_dimer"/>
</dbReference>
<evidence type="ECO:0000256" key="2">
    <source>
        <dbReference type="ARBA" id="ARBA00009130"/>
    </source>
</evidence>
<dbReference type="SUPFAM" id="SSF55424">
    <property type="entry name" value="FAD/NAD-linked reductases, dimerisation (C-terminal) domain"/>
    <property type="match status" value="1"/>
</dbReference>
<keyword evidence="6" id="KW-0676">Redox-active center</keyword>
<dbReference type="Gene3D" id="3.50.50.60">
    <property type="entry name" value="FAD/NAD(P)-binding domain"/>
    <property type="match status" value="2"/>
</dbReference>
<evidence type="ECO:0000259" key="7">
    <source>
        <dbReference type="Pfam" id="PF02852"/>
    </source>
</evidence>
<dbReference type="GO" id="GO:0016491">
    <property type="term" value="F:oxidoreductase activity"/>
    <property type="evidence" value="ECO:0007669"/>
    <property type="project" value="UniProtKB-KW"/>
</dbReference>
<protein>
    <submittedName>
        <fullName evidence="9">FAD-dependent oxidoreductase</fullName>
    </submittedName>
</protein>
<dbReference type="Proteomes" id="UP000596092">
    <property type="component" value="Chromosome"/>
</dbReference>
<name>A0A7T5VB16_9BACT</name>
<sequence length="446" mass="47797">MRFVIIGGDAAGMSAASRAKRHNPDLEVVVLERGQDVSYSACNIPYNIADPDRVIEDLVVRSAATFINKLGIDLRTGHRVERIDRTARTVHGRTAEGTSFAVEYDQLLIATGARPIRPNIPGCDLDGVLAVKNLVDGRKIKTFLRDRQARRAVIIGMGYIALEMTEALTKRGLKVDLIKPRAGLLPWLDRELAEPVKEHLLVNGAGLYDGHAIERIIAVDDHLEVVADQLRLAADLVIVAIGVEPIASLARDAGLELSVGGSIAVDHGLRTSDPLIFAAGDCADSYHLVTGKKAWIPLALRANRAGWAVADNVCGGRVALPGIAGTAVFKVFDMQIARTGLTVHEAQGAGFDPVSVVIRSRSRAGIYPGAQPIHVAMVGDRTSGRLLGVQITGTDQVAHRINAAAVALLAKMTVTDFYQNDLAYAPPFGPTWDPLLTAANQLIKKL</sequence>
<feature type="domain" description="FAD/NAD(P)-binding" evidence="8">
    <location>
        <begin position="2"/>
        <end position="293"/>
    </location>
</feature>
<dbReference type="PANTHER" id="PTHR43429">
    <property type="entry name" value="PYRIDINE NUCLEOTIDE-DISULFIDE OXIDOREDUCTASE DOMAIN-CONTAINING"/>
    <property type="match status" value="1"/>
</dbReference>
<dbReference type="InterPro" id="IPR016156">
    <property type="entry name" value="FAD/NAD-linked_Rdtase_dimer_sf"/>
</dbReference>
<keyword evidence="10" id="KW-1185">Reference proteome</keyword>
<evidence type="ECO:0000313" key="10">
    <source>
        <dbReference type="Proteomes" id="UP000596092"/>
    </source>
</evidence>
<evidence type="ECO:0000256" key="3">
    <source>
        <dbReference type="ARBA" id="ARBA00022630"/>
    </source>
</evidence>
<evidence type="ECO:0000256" key="6">
    <source>
        <dbReference type="ARBA" id="ARBA00023284"/>
    </source>
</evidence>
<dbReference type="Pfam" id="PF07992">
    <property type="entry name" value="Pyr_redox_2"/>
    <property type="match status" value="1"/>
</dbReference>
<keyword evidence="3" id="KW-0285">Flavoprotein</keyword>